<name>A0A011WTD7_RUMAL</name>
<evidence type="ECO:0000313" key="1">
    <source>
        <dbReference type="EMBL" id="EXM40300.1"/>
    </source>
</evidence>
<gene>
    <name evidence="1" type="ORF">RASY3_09545</name>
</gene>
<dbReference type="Proteomes" id="UP000021369">
    <property type="component" value="Unassembled WGS sequence"/>
</dbReference>
<keyword evidence="2" id="KW-1185">Reference proteome</keyword>
<dbReference type="OrthoDB" id="1427048at1239"/>
<sequence>MRLYFDDTIRYVFDHAFGGDVWNSGSGITDIYFPGADTVGLQSFKKVPYATVPFSASRMEASYGSDYAYTIASLCVPAKVVFDLP</sequence>
<reference evidence="1 2" key="1">
    <citation type="submission" date="2013-06" db="EMBL/GenBank/DDBJ databases">
        <title>Rumen cellulosomics: divergent fiber-degrading strategies revealed by comparative genome-wide analysis of six Ruminococcal strains.</title>
        <authorList>
            <person name="Dassa B."/>
            <person name="Borovok I."/>
            <person name="Lamed R."/>
            <person name="Flint H."/>
            <person name="Yeoman C.J."/>
            <person name="White B."/>
            <person name="Bayer E.A."/>
        </authorList>
    </citation>
    <scope>NUCLEOTIDE SEQUENCE [LARGE SCALE GENOMIC DNA]</scope>
    <source>
        <strain evidence="1 2">SY3</strain>
    </source>
</reference>
<protein>
    <submittedName>
        <fullName evidence="1">Uncharacterized protein</fullName>
    </submittedName>
</protein>
<dbReference type="EMBL" id="JEOB01000002">
    <property type="protein sequence ID" value="EXM40300.1"/>
    <property type="molecule type" value="Genomic_DNA"/>
</dbReference>
<comment type="caution">
    <text evidence="1">The sequence shown here is derived from an EMBL/GenBank/DDBJ whole genome shotgun (WGS) entry which is preliminary data.</text>
</comment>
<organism evidence="1 2">
    <name type="scientific">Ruminococcus albus SY3</name>
    <dbReference type="NCBI Taxonomy" id="1341156"/>
    <lineage>
        <taxon>Bacteria</taxon>
        <taxon>Bacillati</taxon>
        <taxon>Bacillota</taxon>
        <taxon>Clostridia</taxon>
        <taxon>Eubacteriales</taxon>
        <taxon>Oscillospiraceae</taxon>
        <taxon>Ruminococcus</taxon>
    </lineage>
</organism>
<evidence type="ECO:0000313" key="2">
    <source>
        <dbReference type="Proteomes" id="UP000021369"/>
    </source>
</evidence>
<proteinExistence type="predicted"/>
<dbReference type="PATRIC" id="fig|1341156.4.peg.1204"/>
<dbReference type="AlphaFoldDB" id="A0A011WTD7"/>
<accession>A0A011WTD7</accession>